<dbReference type="Proteomes" id="UP000504637">
    <property type="component" value="Unplaced"/>
</dbReference>
<dbReference type="GeneID" id="54359071"/>
<keyword evidence="1" id="KW-0560">Oxidoreductase</keyword>
<evidence type="ECO:0000313" key="3">
    <source>
        <dbReference type="Proteomes" id="UP000504637"/>
    </source>
</evidence>
<reference evidence="4" key="2">
    <citation type="submission" date="2020-04" db="EMBL/GenBank/DDBJ databases">
        <authorList>
            <consortium name="NCBI Genome Project"/>
        </authorList>
    </citation>
    <scope>NUCLEOTIDE SEQUENCE</scope>
    <source>
        <strain evidence="4">CBS 342.82</strain>
    </source>
</reference>
<feature type="domain" description="NADP-dependent oxidoreductase" evidence="2">
    <location>
        <begin position="21"/>
        <end position="213"/>
    </location>
</feature>
<name>A0A6J3M6U3_9PEZI</name>
<evidence type="ECO:0000259" key="2">
    <source>
        <dbReference type="Pfam" id="PF00248"/>
    </source>
</evidence>
<organism evidence="4">
    <name type="scientific">Dissoconium aciculare CBS 342.82</name>
    <dbReference type="NCBI Taxonomy" id="1314786"/>
    <lineage>
        <taxon>Eukaryota</taxon>
        <taxon>Fungi</taxon>
        <taxon>Dikarya</taxon>
        <taxon>Ascomycota</taxon>
        <taxon>Pezizomycotina</taxon>
        <taxon>Dothideomycetes</taxon>
        <taxon>Dothideomycetidae</taxon>
        <taxon>Mycosphaerellales</taxon>
        <taxon>Dissoconiaceae</taxon>
        <taxon>Dissoconium</taxon>
    </lineage>
</organism>
<dbReference type="AlphaFoldDB" id="A0A6J3M6U3"/>
<dbReference type="GO" id="GO:0016491">
    <property type="term" value="F:oxidoreductase activity"/>
    <property type="evidence" value="ECO:0007669"/>
    <property type="project" value="UniProtKB-KW"/>
</dbReference>
<evidence type="ECO:0000313" key="4">
    <source>
        <dbReference type="RefSeq" id="XP_033460771.1"/>
    </source>
</evidence>
<sequence length="293" mass="32998">MASLRSLYVPRMLYGTAWKQARTEALVLQAIQSGFRAIDTAAQPKHYQEDLVGNAVRSAIQRGIVKRKELYIQTKFTSIAGQDPSRGMPYDKNAKLEDQVHASIASSLRNFSVDVGEKPYLDCLVLHSPLPSMAETLRVWRVLESYVPHQIRSLGISNVYSLSVLENLFGNANIQPSVVQNRFCQEVGYGKEIYGFCKEKDIVFQSFWTLTANPELLASKPVGSLADEMGISRQAALYNLLVRKGGWSILNGTTNEERMESDLASLDKFDEWAAKNRERKAELEKDFESLLVR</sequence>
<reference evidence="4" key="1">
    <citation type="submission" date="2020-01" db="EMBL/GenBank/DDBJ databases">
        <authorList>
            <consortium name="DOE Joint Genome Institute"/>
            <person name="Haridas S."/>
            <person name="Albert R."/>
            <person name="Binder M."/>
            <person name="Bloem J."/>
            <person name="Labutti K."/>
            <person name="Salamov A."/>
            <person name="Andreopoulos B."/>
            <person name="Baker S.E."/>
            <person name="Barry K."/>
            <person name="Bills G."/>
            <person name="Bluhm B.H."/>
            <person name="Cannon C."/>
            <person name="Castanera R."/>
            <person name="Culley D.E."/>
            <person name="Daum C."/>
            <person name="Ezra D."/>
            <person name="Gonzalez J.B."/>
            <person name="Henrissat B."/>
            <person name="Kuo A."/>
            <person name="Liang C."/>
            <person name="Lipzen A."/>
            <person name="Lutzoni F."/>
            <person name="Magnuson J."/>
            <person name="Mondo S."/>
            <person name="Nolan M."/>
            <person name="Ohm R."/>
            <person name="Pangilinan J."/>
            <person name="Park H.-J."/>
            <person name="Ramirez L."/>
            <person name="Alfaro M."/>
            <person name="Sun H."/>
            <person name="Tritt A."/>
            <person name="Yoshinaga Y."/>
            <person name="Zwiers L.-H."/>
            <person name="Turgeon B.G."/>
            <person name="Goodwin S.B."/>
            <person name="Spatafora J.W."/>
            <person name="Crous P.W."/>
            <person name="Grigoriev I.V."/>
        </authorList>
    </citation>
    <scope>NUCLEOTIDE SEQUENCE</scope>
    <source>
        <strain evidence="4">CBS 342.82</strain>
    </source>
</reference>
<gene>
    <name evidence="4" type="ORF">K489DRAFT_317886</name>
</gene>
<dbReference type="OrthoDB" id="5357513at2759"/>
<reference evidence="4" key="3">
    <citation type="submission" date="2025-08" db="UniProtKB">
        <authorList>
            <consortium name="RefSeq"/>
        </authorList>
    </citation>
    <scope>IDENTIFICATION</scope>
    <source>
        <strain evidence="4">CBS 342.82</strain>
    </source>
</reference>
<dbReference type="RefSeq" id="XP_033460771.1">
    <property type="nucleotide sequence ID" value="XM_033601271.1"/>
</dbReference>
<dbReference type="SUPFAM" id="SSF51430">
    <property type="entry name" value="NAD(P)-linked oxidoreductase"/>
    <property type="match status" value="1"/>
</dbReference>
<keyword evidence="3" id="KW-1185">Reference proteome</keyword>
<dbReference type="Gene3D" id="3.20.20.100">
    <property type="entry name" value="NADP-dependent oxidoreductase domain"/>
    <property type="match status" value="1"/>
</dbReference>
<protein>
    <submittedName>
        <fullName evidence="4">Aldo-keto reductase</fullName>
    </submittedName>
</protein>
<dbReference type="InterPro" id="IPR036812">
    <property type="entry name" value="NAD(P)_OxRdtase_dom_sf"/>
</dbReference>
<dbReference type="Pfam" id="PF00248">
    <property type="entry name" value="Aldo_ket_red"/>
    <property type="match status" value="1"/>
</dbReference>
<evidence type="ECO:0000256" key="1">
    <source>
        <dbReference type="ARBA" id="ARBA00023002"/>
    </source>
</evidence>
<dbReference type="CDD" id="cd19071">
    <property type="entry name" value="AKR_AKR1-5-like"/>
    <property type="match status" value="1"/>
</dbReference>
<proteinExistence type="predicted"/>
<accession>A0A6J3M6U3</accession>
<dbReference type="InterPro" id="IPR023210">
    <property type="entry name" value="NADP_OxRdtase_dom"/>
</dbReference>
<dbReference type="InterPro" id="IPR020471">
    <property type="entry name" value="AKR"/>
</dbReference>
<dbReference type="PANTHER" id="PTHR11732">
    <property type="entry name" value="ALDO/KETO REDUCTASE"/>
    <property type="match status" value="1"/>
</dbReference>